<dbReference type="EMBL" id="BAABRO010000003">
    <property type="protein sequence ID" value="GAA5506449.1"/>
    <property type="molecule type" value="Genomic_DNA"/>
</dbReference>
<accession>A0ABP9VMN0</accession>
<evidence type="ECO:0000313" key="2">
    <source>
        <dbReference type="Proteomes" id="UP001416858"/>
    </source>
</evidence>
<dbReference type="Proteomes" id="UP001416858">
    <property type="component" value="Unassembled WGS sequence"/>
</dbReference>
<evidence type="ECO:0000313" key="1">
    <source>
        <dbReference type="EMBL" id="GAA5506449.1"/>
    </source>
</evidence>
<gene>
    <name evidence="1" type="ORF">Rcae01_01902</name>
</gene>
<comment type="caution">
    <text evidence="1">The sequence shown here is derived from an EMBL/GenBank/DDBJ whole genome shotgun (WGS) entry which is preliminary data.</text>
</comment>
<sequence length="138" mass="15232">MSPRWLALLRPAAWESCKAALGESKPFATILGGDIMFRAVPLAAVRSSRIVLIAAASVRRHDRDAAFQSEPFSCGVLNRHRASMHQGGFADHFARLACVIFVRRMVARQTANIAFGIRCTAATRMAAVLQLGRRRNRQ</sequence>
<keyword evidence="2" id="KW-1185">Reference proteome</keyword>
<name>A0ABP9VMN0_9BACT</name>
<protein>
    <submittedName>
        <fullName evidence="1">Uncharacterized protein</fullName>
    </submittedName>
</protein>
<reference evidence="1 2" key="1">
    <citation type="submission" date="2024-02" db="EMBL/GenBank/DDBJ databases">
        <title>Rhodopirellula caenicola NBRC 110016.</title>
        <authorList>
            <person name="Ichikawa N."/>
            <person name="Katano-Makiyama Y."/>
            <person name="Hidaka K."/>
        </authorList>
    </citation>
    <scope>NUCLEOTIDE SEQUENCE [LARGE SCALE GENOMIC DNA]</scope>
    <source>
        <strain evidence="1 2">NBRC 110016</strain>
    </source>
</reference>
<organism evidence="1 2">
    <name type="scientific">Novipirellula caenicola</name>
    <dbReference type="NCBI Taxonomy" id="1536901"/>
    <lineage>
        <taxon>Bacteria</taxon>
        <taxon>Pseudomonadati</taxon>
        <taxon>Planctomycetota</taxon>
        <taxon>Planctomycetia</taxon>
        <taxon>Pirellulales</taxon>
        <taxon>Pirellulaceae</taxon>
        <taxon>Novipirellula</taxon>
    </lineage>
</organism>
<proteinExistence type="predicted"/>